<proteinExistence type="predicted"/>
<feature type="domain" description="PH" evidence="2">
    <location>
        <begin position="75"/>
        <end position="177"/>
    </location>
</feature>
<dbReference type="SMART" id="SM00233">
    <property type="entry name" value="PH"/>
    <property type="match status" value="1"/>
</dbReference>
<evidence type="ECO:0000259" key="2">
    <source>
        <dbReference type="PROSITE" id="PS50003"/>
    </source>
</evidence>
<keyword evidence="4" id="KW-1185">Reference proteome</keyword>
<reference evidence="3 4" key="1">
    <citation type="submission" date="2019-07" db="EMBL/GenBank/DDBJ databases">
        <title>Draft genome assembly of a fouling barnacle, Amphibalanus amphitrite (Darwin, 1854): The first reference genome for Thecostraca.</title>
        <authorList>
            <person name="Kim W."/>
        </authorList>
    </citation>
    <scope>NUCLEOTIDE SEQUENCE [LARGE SCALE GENOMIC DNA]</scope>
    <source>
        <strain evidence="3">SNU_AA5</strain>
        <tissue evidence="3">Soma without cirri and trophi</tissue>
    </source>
</reference>
<feature type="compositionally biased region" description="Low complexity" evidence="1">
    <location>
        <begin position="309"/>
        <end position="322"/>
    </location>
</feature>
<dbReference type="OrthoDB" id="8196563at2759"/>
<dbReference type="InterPro" id="IPR011993">
    <property type="entry name" value="PH-like_dom_sf"/>
</dbReference>
<sequence>MKKSEPMSGEPCDRVLTPAMLVDRKRSSRPASVVVSDFGHLRTFTDLEREAPPVPAPRQSREMSPNVQEKSEDACTLKKGVIWYCKDTLLSRWNWKERYFILTKDYLSCFKKAKSQYSDMGGFLFKLPLASLCGVEWDRLRGTSTVAIIDPKEGRLLIRSTQDVLNQWYKALKKATEASKERRRFLRMSSTNLSTLSSGPGTPAALRSSTALSDSSPAIDRLCERIEREVWGGSGGGSAGRLMRRQKSELDAGMVLRRQMHYASQKRLNRHSMMPEVDIYDTKSKMRNDSSRHSANRRHNDSLDSAGHSPSTTPSKSSMSSTEGAEVLLRRAAAGGAGGSPAFGPDGTTVVLRTSSVRRRGRGRAPAGVHGDQIRPHSILCDTPSDPTEVVLRRKDHTSAVRQEVKAQNRRSCDLSLLKRRSAYLTQYEY</sequence>
<feature type="region of interest" description="Disordered" evidence="1">
    <location>
        <begin position="280"/>
        <end position="324"/>
    </location>
</feature>
<evidence type="ECO:0000313" key="4">
    <source>
        <dbReference type="Proteomes" id="UP000440578"/>
    </source>
</evidence>
<evidence type="ECO:0000256" key="1">
    <source>
        <dbReference type="SAM" id="MobiDB-lite"/>
    </source>
</evidence>
<gene>
    <name evidence="3" type="ORF">FJT64_026154</name>
</gene>
<dbReference type="CDD" id="cd00821">
    <property type="entry name" value="PH"/>
    <property type="match status" value="1"/>
</dbReference>
<dbReference type="PROSITE" id="PS50003">
    <property type="entry name" value="PH_DOMAIN"/>
    <property type="match status" value="1"/>
</dbReference>
<feature type="compositionally biased region" description="Basic and acidic residues" evidence="1">
    <location>
        <begin position="280"/>
        <end position="302"/>
    </location>
</feature>
<dbReference type="Gene3D" id="2.30.29.30">
    <property type="entry name" value="Pleckstrin-homology domain (PH domain)/Phosphotyrosine-binding domain (PTB)"/>
    <property type="match status" value="1"/>
</dbReference>
<feature type="region of interest" description="Disordered" evidence="1">
    <location>
        <begin position="192"/>
        <end position="212"/>
    </location>
</feature>
<evidence type="ECO:0000313" key="3">
    <source>
        <dbReference type="EMBL" id="KAF0301573.1"/>
    </source>
</evidence>
<name>A0A6A4W6I3_AMPAM</name>
<dbReference type="AlphaFoldDB" id="A0A6A4W6I3"/>
<dbReference type="Proteomes" id="UP000440578">
    <property type="component" value="Unassembled WGS sequence"/>
</dbReference>
<accession>A0A6A4W6I3</accession>
<feature type="region of interest" description="Disordered" evidence="1">
    <location>
        <begin position="49"/>
        <end position="70"/>
    </location>
</feature>
<comment type="caution">
    <text evidence="3">The sequence shown here is derived from an EMBL/GenBank/DDBJ whole genome shotgun (WGS) entry which is preliminary data.</text>
</comment>
<dbReference type="EMBL" id="VIIS01001149">
    <property type="protein sequence ID" value="KAF0301573.1"/>
    <property type="molecule type" value="Genomic_DNA"/>
</dbReference>
<protein>
    <recommendedName>
        <fullName evidence="2">PH domain-containing protein</fullName>
    </recommendedName>
</protein>
<dbReference type="SUPFAM" id="SSF50729">
    <property type="entry name" value="PH domain-like"/>
    <property type="match status" value="1"/>
</dbReference>
<organism evidence="3 4">
    <name type="scientific">Amphibalanus amphitrite</name>
    <name type="common">Striped barnacle</name>
    <name type="synonym">Balanus amphitrite</name>
    <dbReference type="NCBI Taxonomy" id="1232801"/>
    <lineage>
        <taxon>Eukaryota</taxon>
        <taxon>Metazoa</taxon>
        <taxon>Ecdysozoa</taxon>
        <taxon>Arthropoda</taxon>
        <taxon>Crustacea</taxon>
        <taxon>Multicrustacea</taxon>
        <taxon>Cirripedia</taxon>
        <taxon>Thoracica</taxon>
        <taxon>Thoracicalcarea</taxon>
        <taxon>Balanomorpha</taxon>
        <taxon>Balanoidea</taxon>
        <taxon>Balanidae</taxon>
        <taxon>Amphibalaninae</taxon>
        <taxon>Amphibalanus</taxon>
    </lineage>
</organism>
<dbReference type="InterPro" id="IPR001849">
    <property type="entry name" value="PH_domain"/>
</dbReference>